<keyword evidence="2" id="KW-0677">Repeat</keyword>
<feature type="repeat" description="PPR" evidence="3">
    <location>
        <begin position="97"/>
        <end position="131"/>
    </location>
</feature>
<reference evidence="4 5" key="1">
    <citation type="submission" date="2020-10" db="EMBL/GenBank/DDBJ databases">
        <title>Plant Genome Project.</title>
        <authorList>
            <person name="Zhang R.-G."/>
        </authorList>
    </citation>
    <scope>NUCLEOTIDE SEQUENCE [LARGE SCALE GENOMIC DNA]</scope>
    <source>
        <strain evidence="4">FAFU-HL-1</strain>
        <tissue evidence="4">Leaf</tissue>
    </source>
</reference>
<dbReference type="AlphaFoldDB" id="A0A835J9S3"/>
<dbReference type="Pfam" id="PF13041">
    <property type="entry name" value="PPR_2"/>
    <property type="match status" value="1"/>
</dbReference>
<dbReference type="Gene3D" id="1.25.40.10">
    <property type="entry name" value="Tetratricopeptide repeat domain"/>
    <property type="match status" value="2"/>
</dbReference>
<dbReference type="PANTHER" id="PTHR47447:SF12">
    <property type="entry name" value="PENTATRICOPEPTIDE REPEAT-CONTAINING PROTEIN ATP4 HOMOLOG, CHLOROPLASTIC"/>
    <property type="match status" value="1"/>
</dbReference>
<dbReference type="NCBIfam" id="TIGR00756">
    <property type="entry name" value="PPR"/>
    <property type="match status" value="3"/>
</dbReference>
<protein>
    <recommendedName>
        <fullName evidence="6">Pentatricopeptide repeat-containing protein</fullName>
    </recommendedName>
</protein>
<dbReference type="GO" id="GO:0042134">
    <property type="term" value="F:rRNA primary transcript binding"/>
    <property type="evidence" value="ECO:0007669"/>
    <property type="project" value="TreeGrafter"/>
</dbReference>
<dbReference type="GO" id="GO:0003729">
    <property type="term" value="F:mRNA binding"/>
    <property type="evidence" value="ECO:0007669"/>
    <property type="project" value="TreeGrafter"/>
</dbReference>
<feature type="repeat" description="PPR" evidence="3">
    <location>
        <begin position="28"/>
        <end position="62"/>
    </location>
</feature>
<dbReference type="PROSITE" id="PS51375">
    <property type="entry name" value="PPR"/>
    <property type="match status" value="3"/>
</dbReference>
<dbReference type="InterPro" id="IPR002885">
    <property type="entry name" value="PPR_rpt"/>
</dbReference>
<sequence length="199" mass="22559">MLDVYAKAEFFNKARGLFMMVRKRGLVDVFSYNTILAACGHNKDFKNMASTIHSMQSDGFSISLEAYNFTLDAYGKGHMESFRNVFQRMMKSGSAADHYTYSIMMNIYGEQESIDKVACVLTELGECGLRPDLCSYNTLIKAYGIAGMVEDAVGLVKEMRRNGIEPDMITHTNMITALQQNDKYLEAVKWSLCMKQREL</sequence>
<dbReference type="Pfam" id="PF13812">
    <property type="entry name" value="PPR_3"/>
    <property type="match status" value="1"/>
</dbReference>
<dbReference type="Proteomes" id="UP000657918">
    <property type="component" value="Chromosome 16"/>
</dbReference>
<evidence type="ECO:0000313" key="4">
    <source>
        <dbReference type="EMBL" id="KAF9664364.1"/>
    </source>
</evidence>
<organism evidence="4 5">
    <name type="scientific">Salix dunnii</name>
    <dbReference type="NCBI Taxonomy" id="1413687"/>
    <lineage>
        <taxon>Eukaryota</taxon>
        <taxon>Viridiplantae</taxon>
        <taxon>Streptophyta</taxon>
        <taxon>Embryophyta</taxon>
        <taxon>Tracheophyta</taxon>
        <taxon>Spermatophyta</taxon>
        <taxon>Magnoliopsida</taxon>
        <taxon>eudicotyledons</taxon>
        <taxon>Gunneridae</taxon>
        <taxon>Pentapetalae</taxon>
        <taxon>rosids</taxon>
        <taxon>fabids</taxon>
        <taxon>Malpighiales</taxon>
        <taxon>Salicaceae</taxon>
        <taxon>Saliceae</taxon>
        <taxon>Salix</taxon>
    </lineage>
</organism>
<dbReference type="OrthoDB" id="185373at2759"/>
<comment type="caution">
    <text evidence="4">The sequence shown here is derived from an EMBL/GenBank/DDBJ whole genome shotgun (WGS) entry which is preliminary data.</text>
</comment>
<accession>A0A835J9S3</accession>
<keyword evidence="5" id="KW-1185">Reference proteome</keyword>
<dbReference type="EMBL" id="JADGMS010000016">
    <property type="protein sequence ID" value="KAF9664364.1"/>
    <property type="molecule type" value="Genomic_DNA"/>
</dbReference>
<evidence type="ECO:0000256" key="3">
    <source>
        <dbReference type="PROSITE-ProRule" id="PRU00708"/>
    </source>
</evidence>
<dbReference type="Pfam" id="PF01535">
    <property type="entry name" value="PPR"/>
    <property type="match status" value="2"/>
</dbReference>
<evidence type="ECO:0000256" key="1">
    <source>
        <dbReference type="ARBA" id="ARBA00007626"/>
    </source>
</evidence>
<feature type="repeat" description="PPR" evidence="3">
    <location>
        <begin position="132"/>
        <end position="166"/>
    </location>
</feature>
<proteinExistence type="inferred from homology"/>
<gene>
    <name evidence="4" type="ORF">SADUNF_Sadunf16G0010900</name>
</gene>
<dbReference type="GO" id="GO:0045727">
    <property type="term" value="P:positive regulation of translation"/>
    <property type="evidence" value="ECO:0007669"/>
    <property type="project" value="TreeGrafter"/>
</dbReference>
<dbReference type="InterPro" id="IPR011990">
    <property type="entry name" value="TPR-like_helical_dom_sf"/>
</dbReference>
<evidence type="ECO:0008006" key="6">
    <source>
        <dbReference type="Google" id="ProtNLM"/>
    </source>
</evidence>
<evidence type="ECO:0000256" key="2">
    <source>
        <dbReference type="ARBA" id="ARBA00022737"/>
    </source>
</evidence>
<evidence type="ECO:0000313" key="5">
    <source>
        <dbReference type="Proteomes" id="UP000657918"/>
    </source>
</evidence>
<comment type="similarity">
    <text evidence="1">Belongs to the PPR family. P subfamily.</text>
</comment>
<name>A0A835J9S3_9ROSI</name>
<dbReference type="GO" id="GO:0009570">
    <property type="term" value="C:chloroplast stroma"/>
    <property type="evidence" value="ECO:0007669"/>
    <property type="project" value="TreeGrafter"/>
</dbReference>
<dbReference type="PANTHER" id="PTHR47447">
    <property type="entry name" value="OS03G0856100 PROTEIN"/>
    <property type="match status" value="1"/>
</dbReference>